<sequence>MTIAFAPTSKPLPPVRAITATASCAYNASSSYTPCSSSFSNRSKIQLRNGRKSSPLLIKCGGSGAVQEIDESQFDDVVLKSTCPVLVEFVATWCGPCRLVAPAVQSLAKEYESKLTIVKVDHDANPGLIEEYKVYGLPALIMFQNGKEIPESRREGAISKSKLKEYIDKYLESVSVV</sequence>
<dbReference type="Pfam" id="PF00085">
    <property type="entry name" value="Thioredoxin"/>
    <property type="match status" value="1"/>
</dbReference>
<dbReference type="CDD" id="cd02947">
    <property type="entry name" value="TRX_family"/>
    <property type="match status" value="1"/>
</dbReference>
<keyword evidence="2" id="KW-0809">Transit peptide</keyword>
<accession>A0A8X8X634</accession>
<feature type="domain" description="Thioredoxin" evidence="6">
    <location>
        <begin position="47"/>
        <end position="172"/>
    </location>
</feature>
<keyword evidence="8" id="KW-1185">Reference proteome</keyword>
<keyword evidence="3" id="KW-0249">Electron transport</keyword>
<dbReference type="Gene3D" id="3.40.30.10">
    <property type="entry name" value="Glutaredoxin"/>
    <property type="match status" value="1"/>
</dbReference>
<keyword evidence="4" id="KW-1015">Disulfide bond</keyword>
<evidence type="ECO:0000256" key="5">
    <source>
        <dbReference type="ARBA" id="ARBA00023284"/>
    </source>
</evidence>
<keyword evidence="1" id="KW-0813">Transport</keyword>
<organism evidence="7">
    <name type="scientific">Salvia splendens</name>
    <name type="common">Scarlet sage</name>
    <dbReference type="NCBI Taxonomy" id="180675"/>
    <lineage>
        <taxon>Eukaryota</taxon>
        <taxon>Viridiplantae</taxon>
        <taxon>Streptophyta</taxon>
        <taxon>Embryophyta</taxon>
        <taxon>Tracheophyta</taxon>
        <taxon>Spermatophyta</taxon>
        <taxon>Magnoliopsida</taxon>
        <taxon>eudicotyledons</taxon>
        <taxon>Gunneridae</taxon>
        <taxon>Pentapetalae</taxon>
        <taxon>asterids</taxon>
        <taxon>lamiids</taxon>
        <taxon>Lamiales</taxon>
        <taxon>Lamiaceae</taxon>
        <taxon>Nepetoideae</taxon>
        <taxon>Mentheae</taxon>
        <taxon>Salviinae</taxon>
        <taxon>Salvia</taxon>
        <taxon>Salvia subgen. Calosphace</taxon>
        <taxon>core Calosphace</taxon>
    </lineage>
</organism>
<dbReference type="FunFam" id="3.40.30.10:FF:000001">
    <property type="entry name" value="Thioredoxin"/>
    <property type="match status" value="1"/>
</dbReference>
<dbReference type="SUPFAM" id="SSF52833">
    <property type="entry name" value="Thioredoxin-like"/>
    <property type="match status" value="1"/>
</dbReference>
<reference evidence="7" key="2">
    <citation type="submission" date="2020-08" db="EMBL/GenBank/DDBJ databases">
        <title>Plant Genome Project.</title>
        <authorList>
            <person name="Zhang R.-G."/>
        </authorList>
    </citation>
    <scope>NUCLEOTIDE SEQUENCE</scope>
    <source>
        <strain evidence="7">Huo1</strain>
        <tissue evidence="7">Leaf</tissue>
    </source>
</reference>
<dbReference type="AlphaFoldDB" id="A0A8X8X634"/>
<evidence type="ECO:0000256" key="4">
    <source>
        <dbReference type="ARBA" id="ARBA00023157"/>
    </source>
</evidence>
<dbReference type="PANTHER" id="PTHR45663">
    <property type="entry name" value="GEO12009P1"/>
    <property type="match status" value="1"/>
</dbReference>
<gene>
    <name evidence="7" type="ORF">SASPL_130658</name>
</gene>
<dbReference type="PANTHER" id="PTHR45663:SF22">
    <property type="entry name" value="THIOREDOXIN X, CHLOROPLASTIC"/>
    <property type="match status" value="1"/>
</dbReference>
<dbReference type="InterPro" id="IPR036249">
    <property type="entry name" value="Thioredoxin-like_sf"/>
</dbReference>
<evidence type="ECO:0000313" key="8">
    <source>
        <dbReference type="Proteomes" id="UP000298416"/>
    </source>
</evidence>
<dbReference type="EMBL" id="PNBA02000011">
    <property type="protein sequence ID" value="KAG6407661.1"/>
    <property type="molecule type" value="Genomic_DNA"/>
</dbReference>
<evidence type="ECO:0000259" key="6">
    <source>
        <dbReference type="PROSITE" id="PS51352"/>
    </source>
</evidence>
<evidence type="ECO:0000256" key="3">
    <source>
        <dbReference type="ARBA" id="ARBA00022982"/>
    </source>
</evidence>
<dbReference type="PROSITE" id="PS51352">
    <property type="entry name" value="THIOREDOXIN_2"/>
    <property type="match status" value="1"/>
</dbReference>
<evidence type="ECO:0000313" key="7">
    <source>
        <dbReference type="EMBL" id="KAG6407661.1"/>
    </source>
</evidence>
<dbReference type="InterPro" id="IPR013766">
    <property type="entry name" value="Thioredoxin_domain"/>
</dbReference>
<proteinExistence type="predicted"/>
<dbReference type="Proteomes" id="UP000298416">
    <property type="component" value="Unassembled WGS sequence"/>
</dbReference>
<reference evidence="7" key="1">
    <citation type="submission" date="2018-01" db="EMBL/GenBank/DDBJ databases">
        <authorList>
            <person name="Mao J.F."/>
        </authorList>
    </citation>
    <scope>NUCLEOTIDE SEQUENCE</scope>
    <source>
        <strain evidence="7">Huo1</strain>
        <tissue evidence="7">Leaf</tissue>
    </source>
</reference>
<comment type="caution">
    <text evidence="7">The sequence shown here is derived from an EMBL/GenBank/DDBJ whole genome shotgun (WGS) entry which is preliminary data.</text>
</comment>
<evidence type="ECO:0000256" key="1">
    <source>
        <dbReference type="ARBA" id="ARBA00022448"/>
    </source>
</evidence>
<dbReference type="PRINTS" id="PR00421">
    <property type="entry name" value="THIOREDOXIN"/>
</dbReference>
<evidence type="ECO:0000256" key="2">
    <source>
        <dbReference type="ARBA" id="ARBA00022946"/>
    </source>
</evidence>
<protein>
    <recommendedName>
        <fullName evidence="6">Thioredoxin domain-containing protein</fullName>
    </recommendedName>
</protein>
<dbReference type="GO" id="GO:0005737">
    <property type="term" value="C:cytoplasm"/>
    <property type="evidence" value="ECO:0007669"/>
    <property type="project" value="TreeGrafter"/>
</dbReference>
<keyword evidence="5" id="KW-0676">Redox-active center</keyword>
<name>A0A8X8X634_SALSN</name>
<dbReference type="GO" id="GO:0015035">
    <property type="term" value="F:protein-disulfide reductase activity"/>
    <property type="evidence" value="ECO:0007669"/>
    <property type="project" value="TreeGrafter"/>
</dbReference>
<dbReference type="OrthoDB" id="19690at2759"/>